<evidence type="ECO:0008006" key="2">
    <source>
        <dbReference type="Google" id="ProtNLM"/>
    </source>
</evidence>
<dbReference type="SUPFAM" id="SSF81383">
    <property type="entry name" value="F-box domain"/>
    <property type="match status" value="1"/>
</dbReference>
<gene>
    <name evidence="1" type="ORF">pqer_cds_878</name>
</gene>
<dbReference type="RefSeq" id="YP_009483569.1">
    <property type="nucleotide sequence ID" value="NC_037667.1"/>
</dbReference>
<dbReference type="KEGG" id="vg:36844441"/>
<dbReference type="InterPro" id="IPR036047">
    <property type="entry name" value="F-box-like_dom_sf"/>
</dbReference>
<proteinExistence type="predicted"/>
<accession>A0A2U7UA97</accession>
<dbReference type="EMBL" id="MG011689">
    <property type="protein sequence ID" value="AVK75300.1"/>
    <property type="molecule type" value="Genomic_DNA"/>
</dbReference>
<sequence length="224" mass="25357">MLSTEIVCAILHFTDRRTLLDCRRACHAMDEIITSRWFWKRRLLPGIDHGSTESALIHPYILCFYIRTDDAFAAVLKRAHLNRDAIAKVDVLHVGIRTDRDAYVMGAHVWIKNTSKHAIISKIIDTPCGPEFYVCEPRADAPLSIRKWAGDDFESWCVVVYDPRGDPVTAVSMLRQWPAILNWTAAEIVIFCRSLSVVKKATTKGDGIDIVAVNDLERNPSNHT</sequence>
<organism evidence="1">
    <name type="scientific">Pandoravirus quercus</name>
    <dbReference type="NCBI Taxonomy" id="2107709"/>
    <lineage>
        <taxon>Viruses</taxon>
        <taxon>Pandoravirus</taxon>
    </lineage>
</organism>
<name>A0A2U7UA97_9VIRU</name>
<protein>
    <recommendedName>
        <fullName evidence="2">F-box domain containing protein</fullName>
    </recommendedName>
</protein>
<dbReference type="GeneID" id="36844441"/>
<dbReference type="Proteomes" id="UP000248852">
    <property type="component" value="Segment"/>
</dbReference>
<evidence type="ECO:0000313" key="1">
    <source>
        <dbReference type="EMBL" id="AVK75300.1"/>
    </source>
</evidence>
<reference evidence="1" key="1">
    <citation type="journal article" date="2018" name="Nat. Commun.">
        <title>Diversity and evolution of the emerging Pandoraviridae family.</title>
        <authorList>
            <person name="Legendre M."/>
            <person name="Fabre E."/>
            <person name="Poirot O."/>
            <person name="Jeudy S."/>
            <person name="Lartigue A."/>
            <person name="Alempic J.M."/>
            <person name="Beucher L."/>
            <person name="Philippe N."/>
            <person name="Bertaux L."/>
            <person name="Christo-Foroux E."/>
            <person name="Labadie K."/>
            <person name="Coute Y."/>
            <person name="Abergel C."/>
            <person name="Claverie J.M."/>
        </authorList>
    </citation>
    <scope>NUCLEOTIDE SEQUENCE [LARGE SCALE GENOMIC DNA]</scope>
    <source>
        <strain evidence="1">Quercus</strain>
    </source>
</reference>